<dbReference type="EMBL" id="MT553337">
    <property type="protein sequence ID" value="QKO02464.1"/>
    <property type="molecule type" value="Genomic_DNA"/>
</dbReference>
<sequence length="94" mass="10287">MLSPTEMAVVTIAVSTFIYVVPSALAGGKTRLAVYRSPECRVTDPSYAPVAELLGSVPFQHVQHDERPDPEMMFGRGILDVYEIGPHDDDRDGP</sequence>
<name>A0A6N0A3Y7_9CAUD</name>
<organism evidence="1 2">
    <name type="scientific">Mycobacterium phage DroogsArmy</name>
    <dbReference type="NCBI Taxonomy" id="2744011"/>
    <lineage>
        <taxon>Viruses</taxon>
        <taxon>Duplodnaviria</taxon>
        <taxon>Heunggongvirae</taxon>
        <taxon>Uroviricota</taxon>
        <taxon>Caudoviricetes</taxon>
        <taxon>Timshelvirus</taxon>
        <taxon>Timshelvirus droogsarmy</taxon>
    </lineage>
</organism>
<evidence type="ECO:0000313" key="2">
    <source>
        <dbReference type="Proteomes" id="UP000509248"/>
    </source>
</evidence>
<dbReference type="GeneID" id="64871655"/>
<gene>
    <name evidence="1" type="primary">68</name>
    <name evidence="1" type="ORF">SEA_DROOGSARMY_68</name>
</gene>
<dbReference type="Pfam" id="PF17429">
    <property type="entry name" value="GP70"/>
    <property type="match status" value="1"/>
</dbReference>
<dbReference type="Proteomes" id="UP000509248">
    <property type="component" value="Segment"/>
</dbReference>
<dbReference type="RefSeq" id="YP_010062022.1">
    <property type="nucleotide sequence ID" value="NC_054789.1"/>
</dbReference>
<protein>
    <submittedName>
        <fullName evidence="1">Uncharacterized protein</fullName>
    </submittedName>
</protein>
<proteinExistence type="predicted"/>
<accession>A0A6N0A3Y7</accession>
<dbReference type="KEGG" id="vg:64871655"/>
<dbReference type="InterPro" id="IPR035405">
    <property type="entry name" value="GP70"/>
</dbReference>
<keyword evidence="2" id="KW-1185">Reference proteome</keyword>
<reference evidence="1 2" key="1">
    <citation type="submission" date="2020-06" db="EMBL/GenBank/DDBJ databases">
        <authorList>
            <person name="Fast K.M."/>
            <person name="Johnson K."/>
            <person name="Mayfield K.N."/>
            <person name="Stephens L.A."/>
            <person name="Reid T.H."/>
            <person name="Ryan E.D."/>
            <person name="Keener T.W."/>
            <person name="Sandel M.W."/>
            <person name="Garlena R.A."/>
            <person name="Russell D.A."/>
            <person name="Pope W.H."/>
            <person name="Jacobs-Sera D."/>
            <person name="Hatfull G.F."/>
        </authorList>
    </citation>
    <scope>NUCLEOTIDE SEQUENCE [LARGE SCALE GENOMIC DNA]</scope>
</reference>
<evidence type="ECO:0000313" key="1">
    <source>
        <dbReference type="EMBL" id="QKO02464.1"/>
    </source>
</evidence>